<dbReference type="AlphaFoldDB" id="A0A4C1TVP9"/>
<evidence type="ECO:0000313" key="2">
    <source>
        <dbReference type="EMBL" id="GBP18115.1"/>
    </source>
</evidence>
<keyword evidence="3" id="KW-1185">Reference proteome</keyword>
<evidence type="ECO:0000256" key="1">
    <source>
        <dbReference type="SAM" id="MobiDB-lite"/>
    </source>
</evidence>
<name>A0A4C1TVP9_EUMVA</name>
<protein>
    <submittedName>
        <fullName evidence="2">Uncharacterized protein</fullName>
    </submittedName>
</protein>
<sequence>MSTRATKKLVITAAHEHSQPQRNQQYIDGLLVRNRICDEGEIDGERVGNGGGRDGMEEGRGPPELSLIRRKETTEAANSRLYFVKVRFQTGRTGSCRSQVDYSMALL</sequence>
<proteinExistence type="predicted"/>
<feature type="region of interest" description="Disordered" evidence="1">
    <location>
        <begin position="42"/>
        <end position="66"/>
    </location>
</feature>
<gene>
    <name evidence="2" type="ORF">EVAR_12894_1</name>
</gene>
<evidence type="ECO:0000313" key="3">
    <source>
        <dbReference type="Proteomes" id="UP000299102"/>
    </source>
</evidence>
<dbReference type="EMBL" id="BGZK01000093">
    <property type="protein sequence ID" value="GBP18115.1"/>
    <property type="molecule type" value="Genomic_DNA"/>
</dbReference>
<dbReference type="Proteomes" id="UP000299102">
    <property type="component" value="Unassembled WGS sequence"/>
</dbReference>
<comment type="caution">
    <text evidence="2">The sequence shown here is derived from an EMBL/GenBank/DDBJ whole genome shotgun (WGS) entry which is preliminary data.</text>
</comment>
<feature type="compositionally biased region" description="Basic and acidic residues" evidence="1">
    <location>
        <begin position="54"/>
        <end position="66"/>
    </location>
</feature>
<organism evidence="2 3">
    <name type="scientific">Eumeta variegata</name>
    <name type="common">Bagworm moth</name>
    <name type="synonym">Eumeta japonica</name>
    <dbReference type="NCBI Taxonomy" id="151549"/>
    <lineage>
        <taxon>Eukaryota</taxon>
        <taxon>Metazoa</taxon>
        <taxon>Ecdysozoa</taxon>
        <taxon>Arthropoda</taxon>
        <taxon>Hexapoda</taxon>
        <taxon>Insecta</taxon>
        <taxon>Pterygota</taxon>
        <taxon>Neoptera</taxon>
        <taxon>Endopterygota</taxon>
        <taxon>Lepidoptera</taxon>
        <taxon>Glossata</taxon>
        <taxon>Ditrysia</taxon>
        <taxon>Tineoidea</taxon>
        <taxon>Psychidae</taxon>
        <taxon>Oiketicinae</taxon>
        <taxon>Eumeta</taxon>
    </lineage>
</organism>
<reference evidence="2 3" key="1">
    <citation type="journal article" date="2019" name="Commun. Biol.">
        <title>The bagworm genome reveals a unique fibroin gene that provides high tensile strength.</title>
        <authorList>
            <person name="Kono N."/>
            <person name="Nakamura H."/>
            <person name="Ohtoshi R."/>
            <person name="Tomita M."/>
            <person name="Numata K."/>
            <person name="Arakawa K."/>
        </authorList>
    </citation>
    <scope>NUCLEOTIDE SEQUENCE [LARGE SCALE GENOMIC DNA]</scope>
</reference>
<accession>A0A4C1TVP9</accession>